<dbReference type="Proteomes" id="UP000012137">
    <property type="component" value="Unassembled WGS sequence"/>
</dbReference>
<name>M6KA58_LEPIR</name>
<protein>
    <submittedName>
        <fullName evidence="1">Uncharacterized protein</fullName>
    </submittedName>
</protein>
<comment type="caution">
    <text evidence="1">The sequence shown here is derived from an EMBL/GenBank/DDBJ whole genome shotgun (WGS) entry which is preliminary data.</text>
</comment>
<gene>
    <name evidence="1" type="ORF">LEP1GSC083_2002</name>
</gene>
<proteinExistence type="predicted"/>
<reference evidence="1 2" key="1">
    <citation type="submission" date="2013-01" db="EMBL/GenBank/DDBJ databases">
        <authorList>
            <person name="Harkins D.M."/>
            <person name="Durkin A.S."/>
            <person name="Brinkac L.M."/>
            <person name="Haft D.H."/>
            <person name="Selengut J.D."/>
            <person name="Sanka R."/>
            <person name="DePew J."/>
            <person name="Purushe J."/>
            <person name="Peacock S.J."/>
            <person name="Thaipadungpanit J."/>
            <person name="Wuthiekanun V.W."/>
            <person name="Day N.P."/>
            <person name="Vinetz J.M."/>
            <person name="Sutton G.G."/>
            <person name="Nierman W.C."/>
            <person name="Fouts D.E."/>
        </authorList>
    </citation>
    <scope>NUCLEOTIDE SEQUENCE [LARGE SCALE GENOMIC DNA]</scope>
    <source>
        <strain evidence="1 2">L0374</strain>
    </source>
</reference>
<dbReference type="AlphaFoldDB" id="M6KA58"/>
<accession>M6KA58</accession>
<evidence type="ECO:0000313" key="2">
    <source>
        <dbReference type="Proteomes" id="UP000012137"/>
    </source>
</evidence>
<sequence length="46" mass="5488">MQLRRTPRRKENPDEFHSQEWFNCTELDNFSLLIIPKITSVVGPMI</sequence>
<dbReference type="EMBL" id="AHMZ02000068">
    <property type="protein sequence ID" value="EMN31001.1"/>
    <property type="molecule type" value="Genomic_DNA"/>
</dbReference>
<organism evidence="1 2">
    <name type="scientific">Leptospira interrogans serovar Pyrogenes str. L0374</name>
    <dbReference type="NCBI Taxonomy" id="1049928"/>
    <lineage>
        <taxon>Bacteria</taxon>
        <taxon>Pseudomonadati</taxon>
        <taxon>Spirochaetota</taxon>
        <taxon>Spirochaetia</taxon>
        <taxon>Leptospirales</taxon>
        <taxon>Leptospiraceae</taxon>
        <taxon>Leptospira</taxon>
    </lineage>
</organism>
<evidence type="ECO:0000313" key="1">
    <source>
        <dbReference type="EMBL" id="EMN31001.1"/>
    </source>
</evidence>